<feature type="compositionally biased region" description="Low complexity" evidence="1">
    <location>
        <begin position="1283"/>
        <end position="1340"/>
    </location>
</feature>
<evidence type="ECO:0000256" key="2">
    <source>
        <dbReference type="SAM" id="Phobius"/>
    </source>
</evidence>
<gene>
    <name evidence="5" type="ORF">CIMIT_11930</name>
    <name evidence="6" type="ORF">SAMEA4535761_00019</name>
</gene>
<name>A0A076NQQ8_9CORY</name>
<feature type="signal peptide" evidence="3">
    <location>
        <begin position="1"/>
        <end position="28"/>
    </location>
</feature>
<dbReference type="GO" id="GO:0006508">
    <property type="term" value="P:proteolysis"/>
    <property type="evidence" value="ECO:0007669"/>
    <property type="project" value="InterPro"/>
</dbReference>
<dbReference type="InterPro" id="IPR009003">
    <property type="entry name" value="Peptidase_S1_PA"/>
</dbReference>
<dbReference type="Pfam" id="PF00089">
    <property type="entry name" value="Trypsin"/>
    <property type="match status" value="1"/>
</dbReference>
<keyword evidence="2" id="KW-1133">Transmembrane helix</keyword>
<dbReference type="Proteomes" id="UP000215374">
    <property type="component" value="Chromosome 1"/>
</dbReference>
<dbReference type="EMBL" id="LT906467">
    <property type="protein sequence ID" value="SNV51990.1"/>
    <property type="molecule type" value="Genomic_DNA"/>
</dbReference>
<dbReference type="OrthoDB" id="8781117at2"/>
<feature type="transmembrane region" description="Helical" evidence="2">
    <location>
        <begin position="1365"/>
        <end position="1384"/>
    </location>
</feature>
<evidence type="ECO:0000313" key="8">
    <source>
        <dbReference type="Proteomes" id="UP000215374"/>
    </source>
</evidence>
<evidence type="ECO:0000256" key="1">
    <source>
        <dbReference type="SAM" id="MobiDB-lite"/>
    </source>
</evidence>
<dbReference type="HOGENOM" id="CLU_254090_0_0_11"/>
<evidence type="ECO:0000313" key="6">
    <source>
        <dbReference type="EMBL" id="SNV51990.1"/>
    </source>
</evidence>
<evidence type="ECO:0000313" key="7">
    <source>
        <dbReference type="Proteomes" id="UP000028780"/>
    </source>
</evidence>
<evidence type="ECO:0000313" key="5">
    <source>
        <dbReference type="EMBL" id="AIJ34491.1"/>
    </source>
</evidence>
<dbReference type="EMBL" id="CP009211">
    <property type="protein sequence ID" value="AIJ34491.1"/>
    <property type="molecule type" value="Genomic_DNA"/>
</dbReference>
<keyword evidence="2" id="KW-0472">Membrane</keyword>
<organism evidence="5 7">
    <name type="scientific">Corynebacterium imitans</name>
    <dbReference type="NCBI Taxonomy" id="156978"/>
    <lineage>
        <taxon>Bacteria</taxon>
        <taxon>Bacillati</taxon>
        <taxon>Actinomycetota</taxon>
        <taxon>Actinomycetes</taxon>
        <taxon>Mycobacteriales</taxon>
        <taxon>Corynebacteriaceae</taxon>
        <taxon>Corynebacterium</taxon>
    </lineage>
</organism>
<evidence type="ECO:0000256" key="3">
    <source>
        <dbReference type="SAM" id="SignalP"/>
    </source>
</evidence>
<proteinExistence type="predicted"/>
<dbReference type="Proteomes" id="UP000028780">
    <property type="component" value="Chromosome"/>
</dbReference>
<dbReference type="RefSeq" id="WP_038593345.1">
    <property type="nucleotide sequence ID" value="NZ_CP009211.1"/>
</dbReference>
<dbReference type="Gene3D" id="2.40.10.10">
    <property type="entry name" value="Trypsin-like serine proteases"/>
    <property type="match status" value="3"/>
</dbReference>
<dbReference type="KEGG" id="cii:CIMIT_11930"/>
<reference evidence="6 8" key="2">
    <citation type="submission" date="2017-06" db="EMBL/GenBank/DDBJ databases">
        <authorList>
            <consortium name="Pathogen Informatics"/>
        </authorList>
    </citation>
    <scope>NUCLEOTIDE SEQUENCE [LARGE SCALE GENOMIC DNA]</scope>
    <source>
        <strain evidence="6 8">NCTC13015</strain>
    </source>
</reference>
<feature type="chain" id="PRO_5001715911" evidence="3">
    <location>
        <begin position="29"/>
        <end position="1404"/>
    </location>
</feature>
<evidence type="ECO:0000259" key="4">
    <source>
        <dbReference type="Pfam" id="PF00089"/>
    </source>
</evidence>
<dbReference type="GO" id="GO:0004252">
    <property type="term" value="F:serine-type endopeptidase activity"/>
    <property type="evidence" value="ECO:0007669"/>
    <property type="project" value="InterPro"/>
</dbReference>
<dbReference type="InterPro" id="IPR001254">
    <property type="entry name" value="Trypsin_dom"/>
</dbReference>
<protein>
    <submittedName>
        <fullName evidence="6">Putative secreted protein</fullName>
    </submittedName>
</protein>
<keyword evidence="7" id="KW-1185">Reference proteome</keyword>
<dbReference type="STRING" id="156978.CIMIT_11930"/>
<feature type="domain" description="Peptidase S1" evidence="4">
    <location>
        <begin position="252"/>
        <end position="415"/>
    </location>
</feature>
<accession>A0A076NQQ8</accession>
<keyword evidence="3" id="KW-0732">Signal</keyword>
<dbReference type="InterPro" id="IPR043504">
    <property type="entry name" value="Peptidase_S1_PA_chymotrypsin"/>
</dbReference>
<dbReference type="SUPFAM" id="SSF50494">
    <property type="entry name" value="Trypsin-like serine proteases"/>
    <property type="match status" value="1"/>
</dbReference>
<feature type="region of interest" description="Disordered" evidence="1">
    <location>
        <begin position="1267"/>
        <end position="1362"/>
    </location>
</feature>
<sequence>MSVRAFSPAVALLTAATLPLSLVPTATASPYVDTAVATLSQGDLIYNDATGQECAVGWLHDGYAFTAGQCGADGDLFRDIDNNYLGTFETDYDEETRRNDFGWIKLDMEVAEGENEYELIEFDDIAPRALLYRWGRDGGSAWSYYEGFDGTTMVGDKDIAESAPVLGEPVMVSRSDGLAGLYTGEMDRLTLITRPDRQALSPRRVDAAYVVQRRGNAQHADVYLFSPDTGRGAKIELPGPAAVDQGMKIVNVTGNGRCTIGYIGDGVVYSAGHCGDEGDEIWLSHDDDDRLVERIGTFHTKYKEDESLPEDERPKVRNDHGYITLESPWVQLGSNVYSGDKVVHFEDIKPGLEVCAYGQTTKPAVRCGEVLGVDGADIVMSEGVDGQKGDSGGPVWAKDGSGLVGIFSGGARSGEYATASYPYAITDNNNEIHLDSYGILRAFARSLPYYSVFAVYQTYLGVRGEKIPTPGQPIGQGDLLYDWEGKPVCRVGYVKGNRIYYSTDCRTTHLYTNQGGAAVEIPSGRYYANLADTGVLVDSRRWDNSGNLDVADRMVPWDELSPGDEICTTGASPEEQKCTTLLGLDGPRLILKDTFEGAFGLPGGPLWVPGKGFAGVYAETWDEWGRGMRIDMVFPDESRDAYYTEQAVRASELGETFYQRTPTMYADDELNPTSPVSFPKRKFQAGDTLYDAAGNEVCEVTRVEAGRLVVSSECGLHAYTRLGEYVGYVEEATGQADQVATIEVDDVAMTAGEDSADTVVPWDELTPGDRVCAGGECAAFAGYDGSMLVLDKPLTGVLPGAALRVAGKGVAGMYHRDGIGSRLDMVEQDRAAESNAVAIRAAYAKGERFYAHNDADFWSLGSGRGERVPFPSRSLDESTMLYDTHGTPTCHIGHTDGAYLYVSSACGTGAAYTAAGEYIGEVDTAPAAGNRDTVATIEVTGHRMEVGTNTHKTVASWDALQPGDTLCSAAGCGTFLGLDGAQVIHDAPVPDLPGAALWNPEHGFVGVSGGAGKPASRIDMVTEGQHPSYADQVKRAREWGVPFYQRAAARFWSPAGLGDEVPFESHPSVNQGDLLYDANHHPTCTIGFINDVVLYTAADCAKEGTVLYSEFGEPLGALTVPAGTSKRPAFGYVQLDTPYVEAGTNTKSGSKVAAWDSVKPGDKVCAYGPGAGERCGTYYGQDGAAVVLSGDLDGDVIDHGGPVWVPGKGLVAIDAGRTGNFHTGARIDMLTHGTQPTNYKAVQEAYERGEEYFQRATAHFFTITQPKGAKVPFPKKPVPTPTPDATVKPEPTPTPDATATSTPTAEPTAKPSPETEETVPSPTETETGQPSTEPSTETTSAPNATQTETEHPANNEGSADGSSTGGIIAAILIPLLLLGIGFLVTQVVDVTQFGLPPVPQVLRF</sequence>
<keyword evidence="2" id="KW-0812">Transmembrane</keyword>
<reference evidence="5 7" key="1">
    <citation type="submission" date="2014-08" db="EMBL/GenBank/DDBJ databases">
        <title>Complete genome sequence of Corynebacterium imitans DSM 44264, isolated from a five-month-old boy with suspected pharyngeal diphtheria.</title>
        <authorList>
            <person name="Mollmann S."/>
            <person name="Albersmeier A."/>
            <person name="Ruckert C."/>
            <person name="Tauch A."/>
        </authorList>
    </citation>
    <scope>NUCLEOTIDE SEQUENCE [LARGE SCALE GENOMIC DNA]</scope>
    <source>
        <strain evidence="5 7">DSM 44264</strain>
    </source>
</reference>